<feature type="transmembrane region" description="Helical" evidence="7">
    <location>
        <begin position="6"/>
        <end position="24"/>
    </location>
</feature>
<feature type="region of interest" description="Disordered" evidence="6">
    <location>
        <begin position="361"/>
        <end position="402"/>
    </location>
</feature>
<evidence type="ECO:0000313" key="10">
    <source>
        <dbReference type="Proteomes" id="UP001147746"/>
    </source>
</evidence>
<feature type="transmembrane region" description="Helical" evidence="7">
    <location>
        <begin position="197"/>
        <end position="216"/>
    </location>
</feature>
<evidence type="ECO:0000313" key="9">
    <source>
        <dbReference type="EMBL" id="KAJ5299513.1"/>
    </source>
</evidence>
<feature type="transmembrane region" description="Helical" evidence="7">
    <location>
        <begin position="36"/>
        <end position="55"/>
    </location>
</feature>
<sequence>MQVLPVTTALTILAILLVAIRLWTRIRLIKSPGYDDLLVTLALATSITFYAFILAERENGLGISKHDLSWEMRRTQMRMLWLSIPFYNLSLTLSKLSALILYGRIFHHRGFRIAKYALMTFIIISGLWMVISGFVFCVPIHTFWSGHILAAEAHCLPVGPVWYANAAMQIFSDVAILILPMPLLWKLHLPLRQRAGIMIVFGVGILVIATSSARLYELWKMVNGGDFTKTNENAAVWSSLEANVSIICACLPPLHPFISRIFSLCFLPQPLHSSPVSKETKNETQLTSAHRSFRKESFYDPGIGPDGGTFYNDFFYSGPGAYSASIAKTNDTERTNSKERDPGSDPDAIRVVRELRVGSDCMAPSPTLVSDQTQDRDFEAERSNGSGGGTGSGTGSGAGTWNTSIEWDLGDFEFPDYKERMNAPI</sequence>
<evidence type="ECO:0000256" key="1">
    <source>
        <dbReference type="ARBA" id="ARBA00004141"/>
    </source>
</evidence>
<evidence type="ECO:0000256" key="3">
    <source>
        <dbReference type="ARBA" id="ARBA00022989"/>
    </source>
</evidence>
<accession>A0A9W9PQ08</accession>
<dbReference type="Pfam" id="PF20684">
    <property type="entry name" value="Fung_rhodopsin"/>
    <property type="match status" value="1"/>
</dbReference>
<comment type="caution">
    <text evidence="9">The sequence shown here is derived from an EMBL/GenBank/DDBJ whole genome shotgun (WGS) entry which is preliminary data.</text>
</comment>
<reference evidence="9" key="2">
    <citation type="journal article" date="2023" name="IMA Fungus">
        <title>Comparative genomic study of the Penicillium genus elucidates a diverse pangenome and 15 lateral gene transfer events.</title>
        <authorList>
            <person name="Petersen C."/>
            <person name="Sorensen T."/>
            <person name="Nielsen M.R."/>
            <person name="Sondergaard T.E."/>
            <person name="Sorensen J.L."/>
            <person name="Fitzpatrick D.A."/>
            <person name="Frisvad J.C."/>
            <person name="Nielsen K.L."/>
        </authorList>
    </citation>
    <scope>NUCLEOTIDE SEQUENCE</scope>
    <source>
        <strain evidence="9">IBT 21472</strain>
    </source>
</reference>
<protein>
    <recommendedName>
        <fullName evidence="8">Rhodopsin domain-containing protein</fullName>
    </recommendedName>
</protein>
<comment type="similarity">
    <text evidence="5">Belongs to the SAT4 family.</text>
</comment>
<proteinExistence type="inferred from homology"/>
<reference evidence="9" key="1">
    <citation type="submission" date="2022-12" db="EMBL/GenBank/DDBJ databases">
        <authorList>
            <person name="Petersen C."/>
        </authorList>
    </citation>
    <scope>NUCLEOTIDE SEQUENCE</scope>
    <source>
        <strain evidence="9">IBT 21472</strain>
    </source>
</reference>
<feature type="domain" description="Rhodopsin" evidence="8">
    <location>
        <begin position="20"/>
        <end position="260"/>
    </location>
</feature>
<feature type="region of interest" description="Disordered" evidence="6">
    <location>
        <begin position="329"/>
        <end position="348"/>
    </location>
</feature>
<evidence type="ECO:0000256" key="2">
    <source>
        <dbReference type="ARBA" id="ARBA00022692"/>
    </source>
</evidence>
<dbReference type="AlphaFoldDB" id="A0A9W9PQ08"/>
<dbReference type="InterPro" id="IPR049326">
    <property type="entry name" value="Rhodopsin_dom_fungi"/>
</dbReference>
<dbReference type="GO" id="GO:0016020">
    <property type="term" value="C:membrane"/>
    <property type="evidence" value="ECO:0007669"/>
    <property type="project" value="UniProtKB-SubCell"/>
</dbReference>
<evidence type="ECO:0000256" key="7">
    <source>
        <dbReference type="SAM" id="Phobius"/>
    </source>
</evidence>
<feature type="compositionally biased region" description="Basic and acidic residues" evidence="6">
    <location>
        <begin position="330"/>
        <end position="348"/>
    </location>
</feature>
<keyword evidence="3 7" id="KW-1133">Transmembrane helix</keyword>
<evidence type="ECO:0000256" key="6">
    <source>
        <dbReference type="SAM" id="MobiDB-lite"/>
    </source>
</evidence>
<gene>
    <name evidence="9" type="ORF">N7476_011070</name>
</gene>
<dbReference type="PANTHER" id="PTHR33048:SF47">
    <property type="entry name" value="INTEGRAL MEMBRANE PROTEIN-RELATED"/>
    <property type="match status" value="1"/>
</dbReference>
<dbReference type="PANTHER" id="PTHR33048">
    <property type="entry name" value="PTH11-LIKE INTEGRAL MEMBRANE PROTEIN (AFU_ORTHOLOGUE AFUA_5G11245)"/>
    <property type="match status" value="1"/>
</dbReference>
<feature type="compositionally biased region" description="Basic and acidic residues" evidence="6">
    <location>
        <begin position="373"/>
        <end position="382"/>
    </location>
</feature>
<evidence type="ECO:0000256" key="5">
    <source>
        <dbReference type="ARBA" id="ARBA00038359"/>
    </source>
</evidence>
<dbReference type="InterPro" id="IPR052337">
    <property type="entry name" value="SAT4-like"/>
</dbReference>
<keyword evidence="2 7" id="KW-0812">Transmembrane</keyword>
<comment type="subcellular location">
    <subcellularLocation>
        <location evidence="1">Membrane</location>
        <topology evidence="1">Multi-pass membrane protein</topology>
    </subcellularLocation>
</comment>
<feature type="transmembrane region" description="Helical" evidence="7">
    <location>
        <begin position="161"/>
        <end position="185"/>
    </location>
</feature>
<feature type="compositionally biased region" description="Gly residues" evidence="6">
    <location>
        <begin position="385"/>
        <end position="398"/>
    </location>
</feature>
<evidence type="ECO:0000259" key="8">
    <source>
        <dbReference type="Pfam" id="PF20684"/>
    </source>
</evidence>
<feature type="transmembrane region" description="Helical" evidence="7">
    <location>
        <begin position="116"/>
        <end position="141"/>
    </location>
</feature>
<organism evidence="9 10">
    <name type="scientific">Penicillium atrosanguineum</name>
    <dbReference type="NCBI Taxonomy" id="1132637"/>
    <lineage>
        <taxon>Eukaryota</taxon>
        <taxon>Fungi</taxon>
        <taxon>Dikarya</taxon>
        <taxon>Ascomycota</taxon>
        <taxon>Pezizomycotina</taxon>
        <taxon>Eurotiomycetes</taxon>
        <taxon>Eurotiomycetidae</taxon>
        <taxon>Eurotiales</taxon>
        <taxon>Aspergillaceae</taxon>
        <taxon>Penicillium</taxon>
    </lineage>
</organism>
<evidence type="ECO:0000256" key="4">
    <source>
        <dbReference type="ARBA" id="ARBA00023136"/>
    </source>
</evidence>
<dbReference type="Proteomes" id="UP001147746">
    <property type="component" value="Unassembled WGS sequence"/>
</dbReference>
<feature type="transmembrane region" description="Helical" evidence="7">
    <location>
        <begin position="79"/>
        <end position="104"/>
    </location>
</feature>
<dbReference type="EMBL" id="JAPZBO010000010">
    <property type="protein sequence ID" value="KAJ5299513.1"/>
    <property type="molecule type" value="Genomic_DNA"/>
</dbReference>
<keyword evidence="10" id="KW-1185">Reference proteome</keyword>
<name>A0A9W9PQ08_9EURO</name>
<keyword evidence="4 7" id="KW-0472">Membrane</keyword>